<dbReference type="VEuPathDB" id="FungiDB:SPPG_05827"/>
<reference evidence="12 13" key="1">
    <citation type="submission" date="2009-08" db="EMBL/GenBank/DDBJ databases">
        <title>The Genome Sequence of Spizellomyces punctatus strain DAOM BR117.</title>
        <authorList>
            <consortium name="The Broad Institute Genome Sequencing Platform"/>
            <person name="Russ C."/>
            <person name="Cuomo C."/>
            <person name="Shea T."/>
            <person name="Young S.K."/>
            <person name="Zeng Q."/>
            <person name="Koehrsen M."/>
            <person name="Haas B."/>
            <person name="Borodovsky M."/>
            <person name="Guigo R."/>
            <person name="Alvarado L."/>
            <person name="Berlin A."/>
            <person name="Bochicchio J."/>
            <person name="Borenstein D."/>
            <person name="Chapman S."/>
            <person name="Chen Z."/>
            <person name="Engels R."/>
            <person name="Freedman E."/>
            <person name="Gellesch M."/>
            <person name="Goldberg J."/>
            <person name="Griggs A."/>
            <person name="Gujja S."/>
            <person name="Heiman D."/>
            <person name="Hepburn T."/>
            <person name="Howarth C."/>
            <person name="Jen D."/>
            <person name="Larson L."/>
            <person name="Lewis B."/>
            <person name="Mehta T."/>
            <person name="Park D."/>
            <person name="Pearson M."/>
            <person name="Roberts A."/>
            <person name="Saif S."/>
            <person name="Shenoy N."/>
            <person name="Sisk P."/>
            <person name="Stolte C."/>
            <person name="Sykes S."/>
            <person name="Thomson T."/>
            <person name="Walk T."/>
            <person name="White J."/>
            <person name="Yandava C."/>
            <person name="Burger G."/>
            <person name="Gray M.W."/>
            <person name="Holland P.W.H."/>
            <person name="King N."/>
            <person name="Lang F.B.F."/>
            <person name="Roger A.J."/>
            <person name="Ruiz-Trillo I."/>
            <person name="Lander E."/>
            <person name="Nusbaum C."/>
        </authorList>
    </citation>
    <scope>NUCLEOTIDE SEQUENCE [LARGE SCALE GENOMIC DNA]</scope>
    <source>
        <strain evidence="12 13">DAOM BR117</strain>
    </source>
</reference>
<dbReference type="NCBIfam" id="TIGR01179">
    <property type="entry name" value="galE"/>
    <property type="match status" value="1"/>
</dbReference>
<dbReference type="AlphaFoldDB" id="A0A0L0HCD7"/>
<evidence type="ECO:0000256" key="2">
    <source>
        <dbReference type="ARBA" id="ARBA00001911"/>
    </source>
</evidence>
<dbReference type="OrthoDB" id="9402762at2759"/>
<protein>
    <submittedName>
        <fullName evidence="12">UDP-glucose 4-epimerase</fullName>
    </submittedName>
</protein>
<evidence type="ECO:0000256" key="10">
    <source>
        <dbReference type="SAM" id="MobiDB-lite"/>
    </source>
</evidence>
<dbReference type="SUPFAM" id="SSF51735">
    <property type="entry name" value="NAD(P)-binding Rossmann-fold domains"/>
    <property type="match status" value="1"/>
</dbReference>
<evidence type="ECO:0000256" key="6">
    <source>
        <dbReference type="ARBA" id="ARBA00023235"/>
    </source>
</evidence>
<comment type="similarity">
    <text evidence="8">In the N-terminal section; belongs to the NAD(P)-dependent epimerase/dehydratase family.</text>
</comment>
<dbReference type="PANTHER" id="PTHR43725:SF47">
    <property type="entry name" value="UDP-GLUCOSE 4-EPIMERASE"/>
    <property type="match status" value="1"/>
</dbReference>
<dbReference type="InterPro" id="IPR016040">
    <property type="entry name" value="NAD(P)-bd_dom"/>
</dbReference>
<sequence length="403" mass="44045">MMVVVRTHSLVKVRDSVPCSIHPNMPVTVQDGADKLHVLVTGGAGYIGSHTVFELLQSGYKVSVIDNLSNSTEESLRRVSQLTSSKIHFYEGDLLDSAFLESVFARQPIWAVIHFAALKSAPESVHKPLDYYRVNVAGTINLLTTMSRHGVHRLVFSSTAAVYGTPEMNTTLIPETHATSPANPYGRSKLMVENIIRDMCEAHKPLAGVILRYFNPVGAHESGMIGEDPKGGPGNLMPFVLQVMTGERSHLEITGVDWPTCDGSGVRDFIHVVDLARGHVEALRHANVLSCEGGAWDIINMGTGSGTSVLQMVNAMEKSTGLSIPVRSAPRRDGDVAEVVADPARAHKVLGWKAIKNLEDMCRDAWNWRLQNPQGYDTAQSSSEDPGKRLIRRSSNKNKNLHA</sequence>
<name>A0A0L0HCD7_SPIPD</name>
<evidence type="ECO:0000313" key="12">
    <source>
        <dbReference type="EMBL" id="KNC98857.1"/>
    </source>
</evidence>
<comment type="function">
    <text evidence="7">Mutarotase converts alpha-aldose to the beta-anomer. It is active on D-glucose, L-arabinose, D-xylose, D-galactose, maltose and lactose.</text>
</comment>
<dbReference type="GO" id="GO:0003978">
    <property type="term" value="F:UDP-glucose 4-epimerase activity"/>
    <property type="evidence" value="ECO:0007669"/>
    <property type="project" value="UniProtKB-EC"/>
</dbReference>
<evidence type="ECO:0000256" key="8">
    <source>
        <dbReference type="ARBA" id="ARBA00037955"/>
    </source>
</evidence>
<dbReference type="CDD" id="cd05247">
    <property type="entry name" value="UDP_G4E_1_SDR_e"/>
    <property type="match status" value="1"/>
</dbReference>
<dbReference type="Pfam" id="PF16363">
    <property type="entry name" value="GDP_Man_Dehyd"/>
    <property type="match status" value="1"/>
</dbReference>
<evidence type="ECO:0000259" key="11">
    <source>
        <dbReference type="Pfam" id="PF16363"/>
    </source>
</evidence>
<dbReference type="InterPro" id="IPR005886">
    <property type="entry name" value="UDP_G4E"/>
</dbReference>
<feature type="compositionally biased region" description="Polar residues" evidence="10">
    <location>
        <begin position="373"/>
        <end position="384"/>
    </location>
</feature>
<proteinExistence type="inferred from homology"/>
<keyword evidence="6" id="KW-0413">Isomerase</keyword>
<comment type="similarity">
    <text evidence="9">In the C-terminal section; belongs to the aldose epimerase family.</text>
</comment>
<comment type="cofactor">
    <cofactor evidence="2">
        <name>NAD(+)</name>
        <dbReference type="ChEBI" id="CHEBI:57540"/>
    </cofactor>
</comment>
<evidence type="ECO:0000256" key="3">
    <source>
        <dbReference type="ARBA" id="ARBA00004947"/>
    </source>
</evidence>
<dbReference type="RefSeq" id="XP_016606897.1">
    <property type="nucleotide sequence ID" value="XM_016754038.1"/>
</dbReference>
<evidence type="ECO:0000256" key="7">
    <source>
        <dbReference type="ARBA" id="ARBA00037676"/>
    </source>
</evidence>
<comment type="catalytic activity">
    <reaction evidence="1">
        <text>UDP-alpha-D-glucose = UDP-alpha-D-galactose</text>
        <dbReference type="Rhea" id="RHEA:22168"/>
        <dbReference type="ChEBI" id="CHEBI:58885"/>
        <dbReference type="ChEBI" id="CHEBI:66914"/>
        <dbReference type="EC" id="5.1.3.2"/>
    </reaction>
</comment>
<gene>
    <name evidence="12" type="ORF">SPPG_05827</name>
</gene>
<dbReference type="PANTHER" id="PTHR43725">
    <property type="entry name" value="UDP-GLUCOSE 4-EPIMERASE"/>
    <property type="match status" value="1"/>
</dbReference>
<accession>A0A0L0HCD7</accession>
<keyword evidence="13" id="KW-1185">Reference proteome</keyword>
<dbReference type="GO" id="GO:0005829">
    <property type="term" value="C:cytosol"/>
    <property type="evidence" value="ECO:0007669"/>
    <property type="project" value="TreeGrafter"/>
</dbReference>
<dbReference type="Proteomes" id="UP000053201">
    <property type="component" value="Unassembled WGS sequence"/>
</dbReference>
<dbReference type="OMA" id="RDYDTPD"/>
<dbReference type="GeneID" id="27689178"/>
<dbReference type="EMBL" id="KQ257459">
    <property type="protein sequence ID" value="KNC98857.1"/>
    <property type="molecule type" value="Genomic_DNA"/>
</dbReference>
<dbReference type="eggNOG" id="KOG1371">
    <property type="taxonomic scope" value="Eukaryota"/>
</dbReference>
<comment type="pathway">
    <text evidence="3">Carbohydrate metabolism; galactose metabolism.</text>
</comment>
<feature type="domain" description="NAD(P)-binding" evidence="11">
    <location>
        <begin position="39"/>
        <end position="364"/>
    </location>
</feature>
<dbReference type="Gene3D" id="3.90.25.10">
    <property type="entry name" value="UDP-galactose 4-epimerase, domain 1"/>
    <property type="match status" value="1"/>
</dbReference>
<organism evidence="12 13">
    <name type="scientific">Spizellomyces punctatus (strain DAOM BR117)</name>
    <dbReference type="NCBI Taxonomy" id="645134"/>
    <lineage>
        <taxon>Eukaryota</taxon>
        <taxon>Fungi</taxon>
        <taxon>Fungi incertae sedis</taxon>
        <taxon>Chytridiomycota</taxon>
        <taxon>Chytridiomycota incertae sedis</taxon>
        <taxon>Chytridiomycetes</taxon>
        <taxon>Spizellomycetales</taxon>
        <taxon>Spizellomycetaceae</taxon>
        <taxon>Spizellomyces</taxon>
    </lineage>
</organism>
<dbReference type="PRINTS" id="PR01713">
    <property type="entry name" value="NUCEPIMERASE"/>
</dbReference>
<dbReference type="GO" id="GO:0006012">
    <property type="term" value="P:galactose metabolic process"/>
    <property type="evidence" value="ECO:0007669"/>
    <property type="project" value="InterPro"/>
</dbReference>
<evidence type="ECO:0000256" key="9">
    <source>
        <dbReference type="ARBA" id="ARBA00038238"/>
    </source>
</evidence>
<keyword evidence="5" id="KW-0520">NAD</keyword>
<dbReference type="InParanoid" id="A0A0L0HCD7"/>
<dbReference type="STRING" id="645134.A0A0L0HCD7"/>
<comment type="pathway">
    <text evidence="4">Carbohydrate metabolism; hexose metabolism.</text>
</comment>
<evidence type="ECO:0000256" key="1">
    <source>
        <dbReference type="ARBA" id="ARBA00000083"/>
    </source>
</evidence>
<feature type="compositionally biased region" description="Basic residues" evidence="10">
    <location>
        <begin position="389"/>
        <end position="403"/>
    </location>
</feature>
<dbReference type="Gene3D" id="3.40.50.720">
    <property type="entry name" value="NAD(P)-binding Rossmann-like Domain"/>
    <property type="match status" value="1"/>
</dbReference>
<evidence type="ECO:0000256" key="5">
    <source>
        <dbReference type="ARBA" id="ARBA00023027"/>
    </source>
</evidence>
<dbReference type="InterPro" id="IPR036291">
    <property type="entry name" value="NAD(P)-bd_dom_sf"/>
</dbReference>
<feature type="region of interest" description="Disordered" evidence="10">
    <location>
        <begin position="373"/>
        <end position="403"/>
    </location>
</feature>
<evidence type="ECO:0000313" key="13">
    <source>
        <dbReference type="Proteomes" id="UP000053201"/>
    </source>
</evidence>
<evidence type="ECO:0000256" key="4">
    <source>
        <dbReference type="ARBA" id="ARBA00005028"/>
    </source>
</evidence>